<dbReference type="AlphaFoldDB" id="A0A1M4XZR6"/>
<organism evidence="1 2">
    <name type="scientific">Bacteroides luti</name>
    <dbReference type="NCBI Taxonomy" id="1297750"/>
    <lineage>
        <taxon>Bacteria</taxon>
        <taxon>Pseudomonadati</taxon>
        <taxon>Bacteroidota</taxon>
        <taxon>Bacteroidia</taxon>
        <taxon>Bacteroidales</taxon>
        <taxon>Bacteroidaceae</taxon>
        <taxon>Bacteroides</taxon>
    </lineage>
</organism>
<name>A0A1M4XZR6_9BACE</name>
<gene>
    <name evidence="1" type="ORF">SAMN05444405_104173</name>
</gene>
<dbReference type="Proteomes" id="UP000184509">
    <property type="component" value="Unassembled WGS sequence"/>
</dbReference>
<dbReference type="InterPro" id="IPR025534">
    <property type="entry name" value="DUF4420"/>
</dbReference>
<dbReference type="Pfam" id="PF14390">
    <property type="entry name" value="DUF4420"/>
    <property type="match status" value="1"/>
</dbReference>
<dbReference type="STRING" id="1297750.SAMN05444405_104173"/>
<proteinExistence type="predicted"/>
<dbReference type="EMBL" id="FQTV01000004">
    <property type="protein sequence ID" value="SHE98935.1"/>
    <property type="molecule type" value="Genomic_DNA"/>
</dbReference>
<reference evidence="1 2" key="1">
    <citation type="submission" date="2016-11" db="EMBL/GenBank/DDBJ databases">
        <authorList>
            <person name="Jaros S."/>
            <person name="Januszkiewicz K."/>
            <person name="Wedrychowicz H."/>
        </authorList>
    </citation>
    <scope>NUCLEOTIDE SEQUENCE [LARGE SCALE GENOMIC DNA]</scope>
    <source>
        <strain evidence="1 2">DSM 26991</strain>
    </source>
</reference>
<protein>
    <submittedName>
        <fullName evidence="1">Putative PD-(D/E)XK family member</fullName>
    </submittedName>
</protein>
<dbReference type="RefSeq" id="WP_175550483.1">
    <property type="nucleotide sequence ID" value="NZ_FQTV01000004.1"/>
</dbReference>
<evidence type="ECO:0000313" key="1">
    <source>
        <dbReference type="EMBL" id="SHE98935.1"/>
    </source>
</evidence>
<sequence>MMSRLKEIYEKQASSIKNEVVREKVESVSGVNCYIGTISFSKAKIFLLELDASLSVHANYLMRFVGVEIQILPVNKAKKELAIILLENELSDIFILFIEDIINSLTSVKNEEDAILVISKKIGYWKKLFSKFTGGLLTPQQQRGLFGELYFLRLLLENLNNKEKIVKGWQAPTGSNQDFYYNGIAIEVKTSKSNNPSIKISNELQLDTTGLINLYLAFYKLNEYPGNQNSLSGLITIIRNLLSKDYELLSEFNDKLESLGIDSETEAEYSNISYSIRDEKYYKVVSGFPQITKATIDNSIFNVSYEINPIGCFDYEYNINSIISEIKNGNI</sequence>
<keyword evidence="2" id="KW-1185">Reference proteome</keyword>
<accession>A0A1M4XZR6</accession>
<evidence type="ECO:0000313" key="2">
    <source>
        <dbReference type="Proteomes" id="UP000184509"/>
    </source>
</evidence>